<feature type="region of interest" description="Disordered" evidence="6">
    <location>
        <begin position="428"/>
        <end position="449"/>
    </location>
</feature>
<protein>
    <submittedName>
        <fullName evidence="8">Protein lev-9</fullName>
    </submittedName>
</protein>
<evidence type="ECO:0000313" key="9">
    <source>
        <dbReference type="Proteomes" id="UP000324222"/>
    </source>
</evidence>
<dbReference type="PANTHER" id="PTHR19325:SF575">
    <property type="entry name" value="LOCOMOTION-RELATED PROTEIN HIKARU GENKI"/>
    <property type="match status" value="1"/>
</dbReference>
<organism evidence="8 9">
    <name type="scientific">Portunus trituberculatus</name>
    <name type="common">Swimming crab</name>
    <name type="synonym">Neptunus trituberculatus</name>
    <dbReference type="NCBI Taxonomy" id="210409"/>
    <lineage>
        <taxon>Eukaryota</taxon>
        <taxon>Metazoa</taxon>
        <taxon>Ecdysozoa</taxon>
        <taxon>Arthropoda</taxon>
        <taxon>Crustacea</taxon>
        <taxon>Multicrustacea</taxon>
        <taxon>Malacostraca</taxon>
        <taxon>Eumalacostraca</taxon>
        <taxon>Eucarida</taxon>
        <taxon>Decapoda</taxon>
        <taxon>Pleocyemata</taxon>
        <taxon>Brachyura</taxon>
        <taxon>Eubrachyura</taxon>
        <taxon>Portunoidea</taxon>
        <taxon>Portunidae</taxon>
        <taxon>Portuninae</taxon>
        <taxon>Portunus</taxon>
    </lineage>
</organism>
<evidence type="ECO:0000259" key="7">
    <source>
        <dbReference type="PROSITE" id="PS50923"/>
    </source>
</evidence>
<feature type="disulfide bond" evidence="5">
    <location>
        <begin position="124"/>
        <end position="151"/>
    </location>
</feature>
<feature type="compositionally biased region" description="Polar residues" evidence="6">
    <location>
        <begin position="429"/>
        <end position="449"/>
    </location>
</feature>
<dbReference type="AlphaFoldDB" id="A0A5B7CPM9"/>
<feature type="compositionally biased region" description="Basic residues" evidence="6">
    <location>
        <begin position="522"/>
        <end position="536"/>
    </location>
</feature>
<dbReference type="EMBL" id="VSRR010000174">
    <property type="protein sequence ID" value="MPC11642.1"/>
    <property type="molecule type" value="Genomic_DNA"/>
</dbReference>
<dbReference type="Proteomes" id="UP000324222">
    <property type="component" value="Unassembled WGS sequence"/>
</dbReference>
<dbReference type="InterPro" id="IPR050350">
    <property type="entry name" value="Compl-Cell_Adhes-Reg"/>
</dbReference>
<evidence type="ECO:0000256" key="5">
    <source>
        <dbReference type="PROSITE-ProRule" id="PRU00302"/>
    </source>
</evidence>
<dbReference type="SUPFAM" id="SSF57535">
    <property type="entry name" value="Complement control module/SCR domain"/>
    <property type="match status" value="4"/>
</dbReference>
<evidence type="ECO:0000313" key="8">
    <source>
        <dbReference type="EMBL" id="MPC11642.1"/>
    </source>
</evidence>
<dbReference type="PROSITE" id="PS50923">
    <property type="entry name" value="SUSHI"/>
    <property type="match status" value="5"/>
</dbReference>
<dbReference type="SMART" id="SM00032">
    <property type="entry name" value="CCP"/>
    <property type="match status" value="5"/>
</dbReference>
<feature type="disulfide bond" evidence="5">
    <location>
        <begin position="573"/>
        <end position="600"/>
    </location>
</feature>
<dbReference type="PANTHER" id="PTHR19325">
    <property type="entry name" value="COMPLEMENT COMPONENT-RELATED SUSHI DOMAIN-CONTAINING"/>
    <property type="match status" value="1"/>
</dbReference>
<dbReference type="Pfam" id="PF00084">
    <property type="entry name" value="Sushi"/>
    <property type="match status" value="5"/>
</dbReference>
<feature type="domain" description="Sushi" evidence="7">
    <location>
        <begin position="537"/>
        <end position="602"/>
    </location>
</feature>
<evidence type="ECO:0000256" key="6">
    <source>
        <dbReference type="SAM" id="MobiDB-lite"/>
    </source>
</evidence>
<feature type="domain" description="Sushi" evidence="7">
    <location>
        <begin position="218"/>
        <end position="272"/>
    </location>
</feature>
<evidence type="ECO:0000256" key="1">
    <source>
        <dbReference type="ARBA" id="ARBA00022659"/>
    </source>
</evidence>
<comment type="caution">
    <text evidence="8">The sequence shown here is derived from an EMBL/GenBank/DDBJ whole genome shotgun (WGS) entry which is preliminary data.</text>
</comment>
<feature type="region of interest" description="Disordered" evidence="6">
    <location>
        <begin position="494"/>
        <end position="540"/>
    </location>
</feature>
<comment type="caution">
    <text evidence="5">Lacks conserved residue(s) required for the propagation of feature annotation.</text>
</comment>
<keyword evidence="1 5" id="KW-0768">Sushi</keyword>
<feature type="domain" description="Sushi" evidence="7">
    <location>
        <begin position="154"/>
        <end position="215"/>
    </location>
</feature>
<feature type="region of interest" description="Disordered" evidence="6">
    <location>
        <begin position="385"/>
        <end position="406"/>
    </location>
</feature>
<evidence type="ECO:0000256" key="2">
    <source>
        <dbReference type="ARBA" id="ARBA00022737"/>
    </source>
</evidence>
<evidence type="ECO:0000256" key="4">
    <source>
        <dbReference type="ARBA" id="ARBA00023180"/>
    </source>
</evidence>
<dbReference type="Gene3D" id="2.10.70.10">
    <property type="entry name" value="Complement Module, domain 1"/>
    <property type="match status" value="5"/>
</dbReference>
<dbReference type="InterPro" id="IPR035976">
    <property type="entry name" value="Sushi/SCR/CCP_sf"/>
</dbReference>
<keyword evidence="3 5" id="KW-1015">Disulfide bond</keyword>
<keyword evidence="2" id="KW-0677">Repeat</keyword>
<reference evidence="8 9" key="1">
    <citation type="submission" date="2019-05" db="EMBL/GenBank/DDBJ databases">
        <title>Another draft genome of Portunus trituberculatus and its Hox gene families provides insights of decapod evolution.</title>
        <authorList>
            <person name="Jeong J.-H."/>
            <person name="Song I."/>
            <person name="Kim S."/>
            <person name="Choi T."/>
            <person name="Kim D."/>
            <person name="Ryu S."/>
            <person name="Kim W."/>
        </authorList>
    </citation>
    <scope>NUCLEOTIDE SEQUENCE [LARGE SCALE GENOMIC DNA]</scope>
    <source>
        <tissue evidence="8">Muscle</tissue>
    </source>
</reference>
<dbReference type="InterPro" id="IPR000436">
    <property type="entry name" value="Sushi_SCR_CCP_dom"/>
</dbReference>
<feature type="domain" description="Sushi" evidence="7">
    <location>
        <begin position="37"/>
        <end position="95"/>
    </location>
</feature>
<sequence length="624" mass="70938">MIRHLYLRSEEMGLGSSGAICSSPINISPLSSSAAAKECGDPGEILNGFKEESCYHYDCRVTYHCRPGFEMEGRNVYRCHQDGTWSPRELPNCKPIKCEVPVNPPHGKASYSSFFYNAVVTYTCDYSYMIVGPETRRCGPNRQWSGSMPKCKEIDCGPPGVLHNGRLEGTFSSYNYGTEIRFYCNENMKYEGYHDRRTVCQKNGTWSNPLPKCLARCKKLPRRPRNGMVIAPRTAHGMFARFRCKDGFQLMGPATTKCHFGNWTGRIPWCKIVYCSFPGYLPDGRVLLVGNMGMYIYRPYVKKVGLILSPLRKKKKKRVEHNMVIFKAHFGRFRFCQRCSPKLHPRVRWTRSVNASDFHERFNMSSESEMEQETEEEVQGLGTALKMAEEEEEEEGGSGDKTNTVAGFSFSVEPSALTQPAHYDDALLRSSNDPTISSTKTPLSSPASSHLSELYFRAKEYSESKRHFETWAKFIQEEHDGVEVSKILIREEEVGGGRNAARQSSRISRSPKRQNEGDEKRKGKNKNKKRRKGKRAPHCEELGDEPYLRLEVLRAGRDKNYTFSAGARVKVTCLYGHGLNLGNKTAKCSRGRWRPMKPECLSREYPPPLPSGRQLPCVAERSFA</sequence>
<accession>A0A5B7CPM9</accession>
<name>A0A5B7CPM9_PORTR</name>
<dbReference type="OrthoDB" id="5804959at2759"/>
<feature type="domain" description="Sushi" evidence="7">
    <location>
        <begin position="96"/>
        <end position="153"/>
    </location>
</feature>
<keyword evidence="4" id="KW-0325">Glycoprotein</keyword>
<dbReference type="CDD" id="cd00033">
    <property type="entry name" value="CCP"/>
    <property type="match status" value="4"/>
</dbReference>
<proteinExistence type="predicted"/>
<keyword evidence="9" id="KW-1185">Reference proteome</keyword>
<gene>
    <name evidence="8" type="primary">lev-9_0</name>
    <name evidence="8" type="ORF">E2C01_004313</name>
</gene>
<evidence type="ECO:0000256" key="3">
    <source>
        <dbReference type="ARBA" id="ARBA00023157"/>
    </source>
</evidence>